<evidence type="ECO:0000313" key="6">
    <source>
        <dbReference type="Proteomes" id="UP000035369"/>
    </source>
</evidence>
<dbReference type="RefSeq" id="WP_008574136.1">
    <property type="nucleotide sequence ID" value="NZ_CP018475.1"/>
</dbReference>
<dbReference type="Proteomes" id="UP000471082">
    <property type="component" value="Unassembled WGS sequence"/>
</dbReference>
<dbReference type="InterPro" id="IPR011613">
    <property type="entry name" value="GH15-like"/>
</dbReference>
<dbReference type="PANTHER" id="PTHR31616">
    <property type="entry name" value="TREHALASE"/>
    <property type="match status" value="1"/>
</dbReference>
<reference evidence="4 8" key="3">
    <citation type="submission" date="2019-11" db="EMBL/GenBank/DDBJ databases">
        <title>Genome-resolved metagenomics to study the prevalence of co-infection and intraspecific heterogeneity among plant pathogen metapopulations.</title>
        <authorList>
            <person name="Newberry E."/>
            <person name="Bhandari R."/>
            <person name="Kemble J."/>
            <person name="Sikora E."/>
            <person name="Potnis N."/>
        </authorList>
    </citation>
    <scope>NUCLEOTIDE SEQUENCE [LARGE SCALE GENOMIC DNA]</scope>
    <source>
        <strain evidence="4">Xp_Tom_Tuscaloosa_18b</strain>
    </source>
</reference>
<evidence type="ECO:0000259" key="2">
    <source>
        <dbReference type="Pfam" id="PF19291"/>
    </source>
</evidence>
<dbReference type="EMBL" id="JZUY01000040">
    <property type="protein sequence ID" value="KLC05457.1"/>
    <property type="molecule type" value="Genomic_DNA"/>
</dbReference>
<dbReference type="InterPro" id="IPR008928">
    <property type="entry name" value="6-hairpin_glycosidase_sf"/>
</dbReference>
<evidence type="ECO:0000259" key="1">
    <source>
        <dbReference type="Pfam" id="PF00723"/>
    </source>
</evidence>
<dbReference type="InterPro" id="IPR012341">
    <property type="entry name" value="6hp_glycosidase-like_sf"/>
</dbReference>
<evidence type="ECO:0000313" key="4">
    <source>
        <dbReference type="EMBL" id="NEL75510.1"/>
    </source>
</evidence>
<feature type="domain" description="Trehalase-like N-terminal" evidence="2">
    <location>
        <begin position="16"/>
        <end position="96"/>
    </location>
</feature>
<gene>
    <name evidence="5" type="ORF">DB769_19840</name>
    <name evidence="4" type="ORF">G3W61_04430</name>
    <name evidence="3" type="ORF">XP315_10745</name>
</gene>
<evidence type="ECO:0000313" key="5">
    <source>
        <dbReference type="EMBL" id="RXD50098.1"/>
    </source>
</evidence>
<comment type="caution">
    <text evidence="4">The sequence shown here is derived from an EMBL/GenBank/DDBJ whole genome shotgun (WGS) entry which is preliminary data.</text>
</comment>
<dbReference type="SUPFAM" id="SSF48208">
    <property type="entry name" value="Six-hairpin glycosidases"/>
    <property type="match status" value="1"/>
</dbReference>
<evidence type="ECO:0000313" key="7">
    <source>
        <dbReference type="Proteomes" id="UP000289372"/>
    </source>
</evidence>
<dbReference type="InterPro" id="IPR045582">
    <property type="entry name" value="Trehalase-like_N"/>
</dbReference>
<dbReference type="Pfam" id="PF19291">
    <property type="entry name" value="TREH_N"/>
    <property type="match status" value="1"/>
</dbReference>
<dbReference type="Gene3D" id="1.50.10.10">
    <property type="match status" value="1"/>
</dbReference>
<evidence type="ECO:0000313" key="3">
    <source>
        <dbReference type="EMBL" id="KLC05457.1"/>
    </source>
</evidence>
<dbReference type="EMBL" id="JAAGYU010000012">
    <property type="protein sequence ID" value="NEL75510.1"/>
    <property type="molecule type" value="Genomic_DNA"/>
</dbReference>
<dbReference type="Proteomes" id="UP000289372">
    <property type="component" value="Unassembled WGS sequence"/>
</dbReference>
<dbReference type="EMBL" id="PUUL01000128">
    <property type="protein sequence ID" value="RXD50098.1"/>
    <property type="molecule type" value="Genomic_DNA"/>
</dbReference>
<dbReference type="GeneID" id="97509515"/>
<name>A0A0G8ZXJ1_XANPE</name>
<proteinExistence type="predicted"/>
<dbReference type="AlphaFoldDB" id="A0A0G8ZXJ1"/>
<sequence length="601" mass="66419">MSRPGAEFQRDATGTLPIAAYAAIGDGRSVALCGADGSIDWWCVPKMDSPPLFDRLLDAGEGGYFALTPQQLQQVQRRYRDGSNILETTFSTATGSARLTESLNSGEAGRLPWSELARRIEGLEGRVVFDLIYRPGTRAGEATPWQSETPNGRVHHVGPLMTMLRYDTEAAQLVHCDDRGVHATLAIRAGDTQVVALLAAEEDALPVPALEDIGGRIERSDQEWREWSGNLSYANSYHDAVVRSALALKFLWFSPTGAIAAAVTTSLPEQIGANGNWDYRYAWVRDAAYTTKAFLRVGALADAKAAFSWLMRTIRQHRPGVRPCYTLDGALVPDEREIDIPGYCNTRPVRVGNTANNQLQLCLYGDIFEMAARFLDAGHILDQETARQLFELGNECANTWMRKDAGFWELETAEHYTMSKVECWLALRRASELAKAGHLSTAMLPRWEREQARILEWIDMHCWSDAKQAYTFYAGTDDLDASLLLASRFGLGGPRRQRMIATRDAIASELGSDALLHRYSGMQQREGAFIACSFWLVEAYGLLGERAEARRLFEQLLEQLGNDVALMPQMLDTSTGAALGNVPQGLSHLALIHAALAVDGE</sequence>
<dbReference type="GO" id="GO:0004553">
    <property type="term" value="F:hydrolase activity, hydrolyzing O-glycosyl compounds"/>
    <property type="evidence" value="ECO:0007669"/>
    <property type="project" value="UniProtKB-ARBA"/>
</dbReference>
<reference evidence="5 7" key="2">
    <citation type="submission" date="2018-02" db="EMBL/GenBank/DDBJ databases">
        <title>Characterization of Xanthomonas diversity in transplant houses and field plants.</title>
        <authorList>
            <person name="Abrahamian P."/>
            <person name="Timilsina S."/>
            <person name="Minsavage G.V."/>
            <person name="Goss E.M."/>
            <person name="Jones J.B."/>
            <person name="Vallad G.E."/>
        </authorList>
    </citation>
    <scope>NUCLEOTIDE SEQUENCE [LARGE SCALE GENOMIC DNA]</scope>
    <source>
        <strain evidence="5 7">GEV2132</strain>
    </source>
</reference>
<reference evidence="3 6" key="1">
    <citation type="submission" date="2015-02" db="EMBL/GenBank/DDBJ databases">
        <title>Whole genome sequencing of multiple isolates of three species of pepper and tomato-infecting xanthomonads reveals genetic diversity in field strains and pinpoints effectors responsible for host specificity.</title>
        <authorList>
            <person name="Schwartz A."/>
            <person name="Dahlbeck D."/>
            <person name="Staskawicz B."/>
            <person name="Bart R."/>
            <person name="Potnis N."/>
            <person name="Minsavage G."/>
            <person name="Timilsina S."/>
            <person name="Goss E."/>
            <person name="Jones J."/>
            <person name="Vallad G."/>
            <person name="Barak J."/>
            <person name="Miller S."/>
            <person name="Ritchie D."/>
            <person name="Martins J.Jr."/>
            <person name="Patane J.S."/>
            <person name="Setubal J.C."/>
        </authorList>
    </citation>
    <scope>NUCLEOTIDE SEQUENCE [LARGE SCALE GENOMIC DNA]</scope>
    <source>
        <strain evidence="3 6">Xp3-15</strain>
    </source>
</reference>
<organism evidence="4 8">
    <name type="scientific">Xanthomonas perforans</name>
    <dbReference type="NCBI Taxonomy" id="442694"/>
    <lineage>
        <taxon>Bacteria</taxon>
        <taxon>Pseudomonadati</taxon>
        <taxon>Pseudomonadota</taxon>
        <taxon>Gammaproteobacteria</taxon>
        <taxon>Lysobacterales</taxon>
        <taxon>Lysobacteraceae</taxon>
        <taxon>Xanthomonas</taxon>
    </lineage>
</organism>
<dbReference type="Pfam" id="PF00723">
    <property type="entry name" value="Glyco_hydro_15"/>
    <property type="match status" value="1"/>
</dbReference>
<dbReference type="GO" id="GO:0005975">
    <property type="term" value="P:carbohydrate metabolic process"/>
    <property type="evidence" value="ECO:0007669"/>
    <property type="project" value="InterPro"/>
</dbReference>
<dbReference type="KEGG" id="xpe:BJD13_10830"/>
<dbReference type="Proteomes" id="UP000035369">
    <property type="component" value="Unassembled WGS sequence"/>
</dbReference>
<dbReference type="PANTHER" id="PTHR31616:SF0">
    <property type="entry name" value="GLUCAN 1,4-ALPHA-GLUCOSIDASE"/>
    <property type="match status" value="1"/>
</dbReference>
<keyword evidence="4" id="KW-0378">Hydrolase</keyword>
<accession>A0A0G8ZXJ1</accession>
<feature type="domain" description="GH15-like" evidence="1">
    <location>
        <begin position="236"/>
        <end position="595"/>
    </location>
</feature>
<evidence type="ECO:0000313" key="8">
    <source>
        <dbReference type="Proteomes" id="UP000471082"/>
    </source>
</evidence>
<keyword evidence="6" id="KW-1185">Reference proteome</keyword>
<protein>
    <submittedName>
        <fullName evidence="3 4">Glycoside hydrolase family 15</fullName>
    </submittedName>
</protein>